<protein>
    <submittedName>
        <fullName evidence="1">Actin-depolymerizing factor 7</fullName>
    </submittedName>
</protein>
<dbReference type="InterPro" id="IPR017904">
    <property type="entry name" value="ADF/Cofilin"/>
</dbReference>
<comment type="caution">
    <text evidence="1">The sequence shown here is derived from an EMBL/GenBank/DDBJ whole genome shotgun (WGS) entry which is preliminary data.</text>
</comment>
<dbReference type="SUPFAM" id="SSF55753">
    <property type="entry name" value="Actin depolymerizing proteins"/>
    <property type="match status" value="1"/>
</dbReference>
<evidence type="ECO:0000313" key="2">
    <source>
        <dbReference type="Proteomes" id="UP000237347"/>
    </source>
</evidence>
<dbReference type="PANTHER" id="PTHR11913">
    <property type="entry name" value="COFILIN-RELATED"/>
    <property type="match status" value="1"/>
</dbReference>
<gene>
    <name evidence="1" type="primary">ADF7_1</name>
    <name evidence="1" type="ORF">CFP56_012881</name>
</gene>
<evidence type="ECO:0000313" key="1">
    <source>
        <dbReference type="EMBL" id="KAK7843117.1"/>
    </source>
</evidence>
<feature type="non-terminal residue" evidence="1">
    <location>
        <position position="1"/>
    </location>
</feature>
<proteinExistence type="predicted"/>
<dbReference type="InterPro" id="IPR029006">
    <property type="entry name" value="ADF-H/Gelsolin-like_dom_sf"/>
</dbReference>
<dbReference type="EMBL" id="PKMF04000209">
    <property type="protein sequence ID" value="KAK7843117.1"/>
    <property type="molecule type" value="Genomic_DNA"/>
</dbReference>
<accession>A0AAW0KWH6</accession>
<dbReference type="Proteomes" id="UP000237347">
    <property type="component" value="Unassembled WGS sequence"/>
</dbReference>
<dbReference type="AlphaFoldDB" id="A0AAW0KWH6"/>
<dbReference type="GO" id="GO:0015629">
    <property type="term" value="C:actin cytoskeleton"/>
    <property type="evidence" value="ECO:0007669"/>
    <property type="project" value="InterPro"/>
</dbReference>
<keyword evidence="2" id="KW-1185">Reference proteome</keyword>
<organism evidence="1 2">
    <name type="scientific">Quercus suber</name>
    <name type="common">Cork oak</name>
    <dbReference type="NCBI Taxonomy" id="58331"/>
    <lineage>
        <taxon>Eukaryota</taxon>
        <taxon>Viridiplantae</taxon>
        <taxon>Streptophyta</taxon>
        <taxon>Embryophyta</taxon>
        <taxon>Tracheophyta</taxon>
        <taxon>Spermatophyta</taxon>
        <taxon>Magnoliopsida</taxon>
        <taxon>eudicotyledons</taxon>
        <taxon>Gunneridae</taxon>
        <taxon>Pentapetalae</taxon>
        <taxon>rosids</taxon>
        <taxon>fabids</taxon>
        <taxon>Fagales</taxon>
        <taxon>Fagaceae</taxon>
        <taxon>Quercus</taxon>
    </lineage>
</organism>
<sequence>ANAASGMAVRDECKLKFLELKAKRNLEAQMKPEDFAESLPANGCMLSMICISSLMRIARKARFFSLHGHLDTSKVRSKVIYTTSKYRFKKDLHLVANQVELRVTNPSKMSLDIVKGQALCHFTRLMFSFS</sequence>
<reference evidence="1 2" key="1">
    <citation type="journal article" date="2018" name="Sci. Data">
        <title>The draft genome sequence of cork oak.</title>
        <authorList>
            <person name="Ramos A.M."/>
            <person name="Usie A."/>
            <person name="Barbosa P."/>
            <person name="Barros P.M."/>
            <person name="Capote T."/>
            <person name="Chaves I."/>
            <person name="Simoes F."/>
            <person name="Abreu I."/>
            <person name="Carrasquinho I."/>
            <person name="Faro C."/>
            <person name="Guimaraes J.B."/>
            <person name="Mendonca D."/>
            <person name="Nobrega F."/>
            <person name="Rodrigues L."/>
            <person name="Saibo N.J.M."/>
            <person name="Varela M.C."/>
            <person name="Egas C."/>
            <person name="Matos J."/>
            <person name="Miguel C.M."/>
            <person name="Oliveira M.M."/>
            <person name="Ricardo C.P."/>
            <person name="Goncalves S."/>
        </authorList>
    </citation>
    <scope>NUCLEOTIDE SEQUENCE [LARGE SCALE GENOMIC DNA]</scope>
    <source>
        <strain evidence="2">cv. HL8</strain>
    </source>
</reference>
<dbReference type="GO" id="GO:0030042">
    <property type="term" value="P:actin filament depolymerization"/>
    <property type="evidence" value="ECO:0007669"/>
    <property type="project" value="InterPro"/>
</dbReference>
<dbReference type="Gene3D" id="3.40.20.10">
    <property type="entry name" value="Severin"/>
    <property type="match status" value="1"/>
</dbReference>
<name>A0AAW0KWH6_QUESU</name>